<dbReference type="Proteomes" id="UP000266272">
    <property type="component" value="Unassembled WGS sequence"/>
</dbReference>
<dbReference type="EMBL" id="PXOA01000779">
    <property type="protein sequence ID" value="RFU72750.1"/>
    <property type="molecule type" value="Genomic_DNA"/>
</dbReference>
<keyword evidence="2" id="KW-1185">Reference proteome</keyword>
<dbReference type="AlphaFoldDB" id="A0A395N9E7"/>
<protein>
    <submittedName>
        <fullName evidence="1">Uncharacterized protein</fullName>
    </submittedName>
</protein>
<comment type="caution">
    <text evidence="1">The sequence shown here is derived from an EMBL/GenBank/DDBJ whole genome shotgun (WGS) entry which is preliminary data.</text>
</comment>
<reference evidence="1 2" key="1">
    <citation type="journal article" date="2018" name="PLoS Pathog.">
        <title>Evolution of structural diversity of trichothecenes, a family of toxins produced by plant pathogenic and entomopathogenic fungi.</title>
        <authorList>
            <person name="Proctor R.H."/>
            <person name="McCormick S.P."/>
            <person name="Kim H.S."/>
            <person name="Cardoza R.E."/>
            <person name="Stanley A.M."/>
            <person name="Lindo L."/>
            <person name="Kelly A."/>
            <person name="Brown D.W."/>
            <person name="Lee T."/>
            <person name="Vaughan M.M."/>
            <person name="Alexander N.J."/>
            <person name="Busman M."/>
            <person name="Gutierrez S."/>
        </authorList>
    </citation>
    <scope>NUCLEOTIDE SEQUENCE [LARGE SCALE GENOMIC DNA]</scope>
    <source>
        <strain evidence="1 2">IBT 40837</strain>
    </source>
</reference>
<name>A0A395N9E7_TRIAR</name>
<evidence type="ECO:0000313" key="2">
    <source>
        <dbReference type="Proteomes" id="UP000266272"/>
    </source>
</evidence>
<evidence type="ECO:0000313" key="1">
    <source>
        <dbReference type="EMBL" id="RFU72750.1"/>
    </source>
</evidence>
<accession>A0A395N9E7</accession>
<gene>
    <name evidence="1" type="ORF">TARUN_9508</name>
</gene>
<proteinExistence type="predicted"/>
<organism evidence="1 2">
    <name type="scientific">Trichoderma arundinaceum</name>
    <dbReference type="NCBI Taxonomy" id="490622"/>
    <lineage>
        <taxon>Eukaryota</taxon>
        <taxon>Fungi</taxon>
        <taxon>Dikarya</taxon>
        <taxon>Ascomycota</taxon>
        <taxon>Pezizomycotina</taxon>
        <taxon>Sordariomycetes</taxon>
        <taxon>Hypocreomycetidae</taxon>
        <taxon>Hypocreales</taxon>
        <taxon>Hypocreaceae</taxon>
        <taxon>Trichoderma</taxon>
    </lineage>
</organism>
<sequence>MHDNLCMRYDAMRVIWDCARFTSTAAAHFQCTGTWARSGPAGAAAASRSARVLSIGCWKRLPAGPGASQSAAADHRALKRGRDTAGGLVYGSVVLVACTGPQVLLLATRATDCSQWPHFTNRRMNEMNE</sequence>